<dbReference type="EMBL" id="ML736366">
    <property type="protein sequence ID" value="KAE8372284.1"/>
    <property type="molecule type" value="Genomic_DNA"/>
</dbReference>
<protein>
    <recommendedName>
        <fullName evidence="3">NAD(P)-binding domain-containing protein</fullName>
    </recommendedName>
</protein>
<accession>A0A5N7AQZ8</accession>
<evidence type="ECO:0000313" key="1">
    <source>
        <dbReference type="EMBL" id="KAE8372284.1"/>
    </source>
</evidence>
<dbReference type="Proteomes" id="UP000326198">
    <property type="component" value="Unassembled WGS sequence"/>
</dbReference>
<reference evidence="1 2" key="1">
    <citation type="submission" date="2019-04" db="EMBL/GenBank/DDBJ databases">
        <title>Friends and foes A comparative genomics studyof 23 Aspergillus species from section Flavi.</title>
        <authorList>
            <consortium name="DOE Joint Genome Institute"/>
            <person name="Kjaerbolling I."/>
            <person name="Vesth T."/>
            <person name="Frisvad J.C."/>
            <person name="Nybo J.L."/>
            <person name="Theobald S."/>
            <person name="Kildgaard S."/>
            <person name="Isbrandt T."/>
            <person name="Kuo A."/>
            <person name="Sato A."/>
            <person name="Lyhne E.K."/>
            <person name="Kogle M.E."/>
            <person name="Wiebenga A."/>
            <person name="Kun R.S."/>
            <person name="Lubbers R.J."/>
            <person name="Makela M.R."/>
            <person name="Barry K."/>
            <person name="Chovatia M."/>
            <person name="Clum A."/>
            <person name="Daum C."/>
            <person name="Haridas S."/>
            <person name="He G."/>
            <person name="LaButti K."/>
            <person name="Lipzen A."/>
            <person name="Mondo S."/>
            <person name="Riley R."/>
            <person name="Salamov A."/>
            <person name="Simmons B.A."/>
            <person name="Magnuson J.K."/>
            <person name="Henrissat B."/>
            <person name="Mortensen U.H."/>
            <person name="Larsen T.O."/>
            <person name="Devries R.P."/>
            <person name="Grigoriev I.V."/>
            <person name="Machida M."/>
            <person name="Baker S.E."/>
            <person name="Andersen M.R."/>
        </authorList>
    </citation>
    <scope>NUCLEOTIDE SEQUENCE [LARGE SCALE GENOMIC DNA]</scope>
    <source>
        <strain evidence="1 2">IBT 29228</strain>
    </source>
</reference>
<organism evidence="1 2">
    <name type="scientific">Aspergillus bertholletiae</name>
    <dbReference type="NCBI Taxonomy" id="1226010"/>
    <lineage>
        <taxon>Eukaryota</taxon>
        <taxon>Fungi</taxon>
        <taxon>Dikarya</taxon>
        <taxon>Ascomycota</taxon>
        <taxon>Pezizomycotina</taxon>
        <taxon>Eurotiomycetes</taxon>
        <taxon>Eurotiomycetidae</taxon>
        <taxon>Eurotiales</taxon>
        <taxon>Aspergillaceae</taxon>
        <taxon>Aspergillus</taxon>
        <taxon>Aspergillus subgen. Circumdati</taxon>
    </lineage>
</organism>
<sequence length="162" mass="17458">MGRHILRAATSGPTIFVSFAGPVVNSKGTPVTDAMGRIFPILVANNYTRAMVLGTCSFPAQEDKGALKWKLSIILVKIIGGSAYEEFKQLGTLVTSQDVSKLRWTLYRVPFLNNGPSAPVMATYTGSGNDGMTLSRKSLANWLLGEMLEGSYWVGKAPVLSD</sequence>
<gene>
    <name evidence="1" type="ORF">BDV26DRAFT_286081</name>
</gene>
<name>A0A5N7AQZ8_9EURO</name>
<evidence type="ECO:0000313" key="2">
    <source>
        <dbReference type="Proteomes" id="UP000326198"/>
    </source>
</evidence>
<proteinExistence type="predicted"/>
<evidence type="ECO:0008006" key="3">
    <source>
        <dbReference type="Google" id="ProtNLM"/>
    </source>
</evidence>
<keyword evidence="2" id="KW-1185">Reference proteome</keyword>
<dbReference type="OrthoDB" id="10254221at2759"/>
<dbReference type="AlphaFoldDB" id="A0A5N7AQZ8"/>